<dbReference type="Gene3D" id="3.80.10.10">
    <property type="entry name" value="Ribonuclease Inhibitor"/>
    <property type="match status" value="1"/>
</dbReference>
<organism evidence="2 3">
    <name type="scientific">Coptis chinensis</name>
    <dbReference type="NCBI Taxonomy" id="261450"/>
    <lineage>
        <taxon>Eukaryota</taxon>
        <taxon>Viridiplantae</taxon>
        <taxon>Streptophyta</taxon>
        <taxon>Embryophyta</taxon>
        <taxon>Tracheophyta</taxon>
        <taxon>Spermatophyta</taxon>
        <taxon>Magnoliopsida</taxon>
        <taxon>Ranunculales</taxon>
        <taxon>Ranunculaceae</taxon>
        <taxon>Coptidoideae</taxon>
        <taxon>Coptis</taxon>
    </lineage>
</organism>
<dbReference type="PANTHER" id="PTHR31900:SF27">
    <property type="entry name" value="FBD DOMAIN-CONTAINING PROTEIN"/>
    <property type="match status" value="1"/>
</dbReference>
<evidence type="ECO:0000259" key="1">
    <source>
        <dbReference type="SMART" id="SM00579"/>
    </source>
</evidence>
<accession>A0A835GVN1</accession>
<name>A0A835GVN1_9MAGN</name>
<dbReference type="PANTHER" id="PTHR31900">
    <property type="entry name" value="F-BOX/RNI SUPERFAMILY PROTEIN-RELATED"/>
    <property type="match status" value="1"/>
</dbReference>
<dbReference type="InterPro" id="IPR032675">
    <property type="entry name" value="LRR_dom_sf"/>
</dbReference>
<dbReference type="SUPFAM" id="SSF52047">
    <property type="entry name" value="RNI-like"/>
    <property type="match status" value="1"/>
</dbReference>
<dbReference type="AlphaFoldDB" id="A0A835GVN1"/>
<proteinExistence type="predicted"/>
<protein>
    <recommendedName>
        <fullName evidence="1">FBD domain-containing protein</fullName>
    </recommendedName>
</protein>
<dbReference type="InterPro" id="IPR006566">
    <property type="entry name" value="FBD"/>
</dbReference>
<sequence>MSYLYLYDVTSPAIASIDICRFDEGHHLSKVLNTVSNVRDLTLSDSAVVVISELDLLDHLRAFSSFGFEEDALEAIPQCNLSHLTSVKLKHFHGSMNELYFVKFLLKNALALEKNDKRTVCTDEHDMIFMNFVDRVLLHHDAAYIHKFSLLCRRNLDTYRVNAWISSVLRRKVRELDLLFYRRNESVFPRSLFTCQSLTTLTIQHSVVKIPPSSVFSCLKVLFFIDLKICSDEGILEVTFTCPKLEECNILECQWVKIKTVIVSASSLKALTISDYEDDVDDYEIKVYAKGLISLDLETKLSRELSLYNPSSVVVASIDIFEADINDRSSKLLRGICNVKDLLLTDTSIMALSRANLLHTFSDLKHLRVCLYTDEFAGEYLRELLCCLPNLETLCFMNELELCSFEEHGTIPGCVCSHLKSVEFREFYGSENELSWVKLLLNNGKALKKLTVISSSQLSEDPQRQMEVEDKVSVKNLVAFDLSSHLLSYELSLSNPSSLVNVSIDVSSMDCQLGRKFLRGICGVKDLILTDISFMAFSWANLTAMLKFSGLKHLTLYLETVYFTVENLTELLCNMPNIQSLLFINAHRFAFGKHGWTLGTTSQPILSNRKSVKFDEFYGAEKELSVVEVLLKNAKALEKMTIISSSKLSRDPERKMEVNKQLSMLPRGSTLCVIEFS</sequence>
<dbReference type="SMART" id="SM00579">
    <property type="entry name" value="FBD"/>
    <property type="match status" value="3"/>
</dbReference>
<dbReference type="Proteomes" id="UP000631114">
    <property type="component" value="Unassembled WGS sequence"/>
</dbReference>
<keyword evidence="3" id="KW-1185">Reference proteome</keyword>
<dbReference type="InterPro" id="IPR050232">
    <property type="entry name" value="FBL13/AtMIF1-like"/>
</dbReference>
<feature type="domain" description="FBD" evidence="1">
    <location>
        <begin position="413"/>
        <end position="481"/>
    </location>
</feature>
<feature type="domain" description="FBD" evidence="1">
    <location>
        <begin position="604"/>
        <end position="677"/>
    </location>
</feature>
<feature type="domain" description="FBD" evidence="1">
    <location>
        <begin position="78"/>
        <end position="139"/>
    </location>
</feature>
<evidence type="ECO:0000313" key="3">
    <source>
        <dbReference type="Proteomes" id="UP000631114"/>
    </source>
</evidence>
<comment type="caution">
    <text evidence="2">The sequence shown here is derived from an EMBL/GenBank/DDBJ whole genome shotgun (WGS) entry which is preliminary data.</text>
</comment>
<dbReference type="OrthoDB" id="1298252at2759"/>
<evidence type="ECO:0000313" key="2">
    <source>
        <dbReference type="EMBL" id="KAF9587310.1"/>
    </source>
</evidence>
<gene>
    <name evidence="2" type="ORF">IFM89_001034</name>
</gene>
<dbReference type="EMBL" id="JADFTS010000009">
    <property type="protein sequence ID" value="KAF9587310.1"/>
    <property type="molecule type" value="Genomic_DNA"/>
</dbReference>
<reference evidence="2 3" key="1">
    <citation type="submission" date="2020-10" db="EMBL/GenBank/DDBJ databases">
        <title>The Coptis chinensis genome and diversification of protoberbering-type alkaloids.</title>
        <authorList>
            <person name="Wang B."/>
            <person name="Shu S."/>
            <person name="Song C."/>
            <person name="Liu Y."/>
        </authorList>
    </citation>
    <scope>NUCLEOTIDE SEQUENCE [LARGE SCALE GENOMIC DNA]</scope>
    <source>
        <strain evidence="2">HL-2020</strain>
        <tissue evidence="2">Leaf</tissue>
    </source>
</reference>
<dbReference type="Pfam" id="PF08387">
    <property type="entry name" value="FBD"/>
    <property type="match status" value="3"/>
</dbReference>